<dbReference type="SMART" id="SM00320">
    <property type="entry name" value="WD40"/>
    <property type="match status" value="5"/>
</dbReference>
<evidence type="ECO:0000313" key="10">
    <source>
        <dbReference type="EMBL" id="NDV31081.1"/>
    </source>
</evidence>
<organism evidence="10">
    <name type="scientific">Arcella intermedia</name>
    <dbReference type="NCBI Taxonomy" id="1963864"/>
    <lineage>
        <taxon>Eukaryota</taxon>
        <taxon>Amoebozoa</taxon>
        <taxon>Tubulinea</taxon>
        <taxon>Elardia</taxon>
        <taxon>Arcellinida</taxon>
        <taxon>Sphaerothecina</taxon>
        <taxon>Arcellidae</taxon>
        <taxon>Arcella</taxon>
    </lineage>
</organism>
<dbReference type="InterPro" id="IPR001680">
    <property type="entry name" value="WD40_rpt"/>
</dbReference>
<dbReference type="SUPFAM" id="SSF50978">
    <property type="entry name" value="WD40 repeat-like"/>
    <property type="match status" value="1"/>
</dbReference>
<keyword evidence="5" id="KW-0862">Zinc</keyword>
<dbReference type="InterPro" id="IPR019775">
    <property type="entry name" value="WD40_repeat_CS"/>
</dbReference>
<dbReference type="InterPro" id="IPR013083">
    <property type="entry name" value="Znf_RING/FYVE/PHD"/>
</dbReference>
<dbReference type="PROSITE" id="PS00518">
    <property type="entry name" value="ZF_RING_1"/>
    <property type="match status" value="1"/>
</dbReference>
<dbReference type="InterPro" id="IPR015943">
    <property type="entry name" value="WD40/YVTN_repeat-like_dom_sf"/>
</dbReference>
<evidence type="ECO:0000256" key="3">
    <source>
        <dbReference type="ARBA" id="ARBA00022737"/>
    </source>
</evidence>
<keyword evidence="1 7" id="KW-0853">WD repeat</keyword>
<feature type="repeat" description="WD" evidence="7">
    <location>
        <begin position="158"/>
        <end position="197"/>
    </location>
</feature>
<dbReference type="Gene3D" id="2.130.10.10">
    <property type="entry name" value="YVTN repeat-like/Quinoprotein amine dehydrogenase"/>
    <property type="match status" value="2"/>
</dbReference>
<evidence type="ECO:0000256" key="6">
    <source>
        <dbReference type="PROSITE-ProRule" id="PRU00175"/>
    </source>
</evidence>
<evidence type="ECO:0000256" key="1">
    <source>
        <dbReference type="ARBA" id="ARBA00022574"/>
    </source>
</evidence>
<dbReference type="PROSITE" id="PS50089">
    <property type="entry name" value="ZF_RING_2"/>
    <property type="match status" value="1"/>
</dbReference>
<dbReference type="Pfam" id="PF00400">
    <property type="entry name" value="WD40"/>
    <property type="match status" value="3"/>
</dbReference>
<protein>
    <recommendedName>
        <fullName evidence="11">F-box domain-containing protein</fullName>
    </recommendedName>
</protein>
<dbReference type="Pfam" id="PF12937">
    <property type="entry name" value="F-box-like"/>
    <property type="match status" value="1"/>
</dbReference>
<dbReference type="CDD" id="cd00200">
    <property type="entry name" value="WD40"/>
    <property type="match status" value="1"/>
</dbReference>
<dbReference type="PANTHER" id="PTHR44019:SF8">
    <property type="entry name" value="POC1 CENTRIOLAR PROTEIN HOMOLOG"/>
    <property type="match status" value="1"/>
</dbReference>
<dbReference type="PANTHER" id="PTHR44019">
    <property type="entry name" value="WD REPEAT-CONTAINING PROTEIN 55"/>
    <property type="match status" value="1"/>
</dbReference>
<proteinExistence type="predicted"/>
<dbReference type="InterPro" id="IPR001841">
    <property type="entry name" value="Znf_RING"/>
</dbReference>
<dbReference type="SMART" id="SM00256">
    <property type="entry name" value="FBOX"/>
    <property type="match status" value="1"/>
</dbReference>
<dbReference type="InterPro" id="IPR050505">
    <property type="entry name" value="WDR55/POC1"/>
</dbReference>
<dbReference type="SUPFAM" id="SSF57850">
    <property type="entry name" value="RING/U-box"/>
    <property type="match status" value="1"/>
</dbReference>
<name>A0A6B2L2E2_9EUKA</name>
<accession>A0A6B2L2E2</accession>
<evidence type="ECO:0000256" key="5">
    <source>
        <dbReference type="ARBA" id="ARBA00022833"/>
    </source>
</evidence>
<dbReference type="PROSITE" id="PS00678">
    <property type="entry name" value="WD_REPEATS_1"/>
    <property type="match status" value="1"/>
</dbReference>
<evidence type="ECO:0000259" key="9">
    <source>
        <dbReference type="PROSITE" id="PS50181"/>
    </source>
</evidence>
<evidence type="ECO:0000256" key="7">
    <source>
        <dbReference type="PROSITE-ProRule" id="PRU00221"/>
    </source>
</evidence>
<dbReference type="PROSITE" id="PS50082">
    <property type="entry name" value="WD_REPEATS_2"/>
    <property type="match status" value="3"/>
</dbReference>
<evidence type="ECO:0000256" key="2">
    <source>
        <dbReference type="ARBA" id="ARBA00022723"/>
    </source>
</evidence>
<feature type="domain" description="F-box" evidence="9">
    <location>
        <begin position="67"/>
        <end position="113"/>
    </location>
</feature>
<dbReference type="PRINTS" id="PR00320">
    <property type="entry name" value="GPROTEINBRPT"/>
</dbReference>
<dbReference type="InterPro" id="IPR036322">
    <property type="entry name" value="WD40_repeat_dom_sf"/>
</dbReference>
<dbReference type="InterPro" id="IPR036047">
    <property type="entry name" value="F-box-like_dom_sf"/>
</dbReference>
<evidence type="ECO:0000256" key="4">
    <source>
        <dbReference type="ARBA" id="ARBA00022771"/>
    </source>
</evidence>
<dbReference type="SUPFAM" id="SSF81383">
    <property type="entry name" value="F-box domain"/>
    <property type="match status" value="1"/>
</dbReference>
<dbReference type="InterPro" id="IPR017907">
    <property type="entry name" value="Znf_RING_CS"/>
</dbReference>
<dbReference type="Gene3D" id="3.30.40.10">
    <property type="entry name" value="Zinc/RING finger domain, C3HC4 (zinc finger)"/>
    <property type="match status" value="1"/>
</dbReference>
<keyword evidence="3" id="KW-0677">Repeat</keyword>
<dbReference type="AlphaFoldDB" id="A0A6B2L2E2"/>
<dbReference type="PROSITE" id="PS50294">
    <property type="entry name" value="WD_REPEATS_REGION"/>
    <property type="match status" value="1"/>
</dbReference>
<evidence type="ECO:0000259" key="8">
    <source>
        <dbReference type="PROSITE" id="PS50089"/>
    </source>
</evidence>
<sequence>MSCSHSMCNSCLVGIYRRNPTCPFCRSPFGIPLPTTNQTLLQMTLRFLEELHRRQNPMETDPSLSQTSLFFSLPKDVIFEIYKHLSYIDLARSSTICKYLQMVVEHCYLWRDYCHSQFPFCSPEVPGSRTWRNIFQVHKRAKLGWQLGRPKDFLMTPWRAHSNFITAFEIHRRNVVSGGADASVNIWNFSGKDVVHSLKGHSGPINALKFNEFSVISGSEDGTVRIWDTTAGVQVNALPHQGPVTSLFFNEQRLWTASMDGNVRAFDVRAGSCVGSFVNGPTHKIEPGPGGSVISSSPSFVKLYDTKTNSTVFTKTTTGKTCSYYPGGNKFGFGNSMGGIEIIDLGAGATLQQAVLTPGAPLLCLSAFGDHFVAGSRNGQLKLWNSATNSLQQTLADHTEQVNTVQMDDCKIVSGGADMCIKVWSRENNQRLYSLLGGSRQERGRNPPHPTKPGCSEVRFDQSRIVASFNSLLRVYSFVADF</sequence>
<dbReference type="GO" id="GO:0008270">
    <property type="term" value="F:zinc ion binding"/>
    <property type="evidence" value="ECO:0007669"/>
    <property type="project" value="UniProtKB-KW"/>
</dbReference>
<dbReference type="PROSITE" id="PS50181">
    <property type="entry name" value="FBOX"/>
    <property type="match status" value="1"/>
</dbReference>
<feature type="repeat" description="WD" evidence="7">
    <location>
        <begin position="198"/>
        <end position="237"/>
    </location>
</feature>
<dbReference type="Gene3D" id="1.20.1280.50">
    <property type="match status" value="1"/>
</dbReference>
<feature type="repeat" description="WD" evidence="7">
    <location>
        <begin position="395"/>
        <end position="434"/>
    </location>
</feature>
<reference evidence="10" key="1">
    <citation type="journal article" date="2020" name="J. Eukaryot. Microbiol.">
        <title>De novo Sequencing, Assembly and Annotation of the Transcriptome for the Free-Living Testate Amoeba Arcella intermedia.</title>
        <authorList>
            <person name="Ribeiro G.M."/>
            <person name="Porfirio-Sousa A.L."/>
            <person name="Maurer-Alcala X.X."/>
            <person name="Katz L.A."/>
            <person name="Lahr D.J.G."/>
        </authorList>
    </citation>
    <scope>NUCLEOTIDE SEQUENCE</scope>
</reference>
<dbReference type="InterPro" id="IPR020472">
    <property type="entry name" value="WD40_PAC1"/>
</dbReference>
<keyword evidence="2" id="KW-0479">Metal-binding</keyword>
<dbReference type="EMBL" id="GIBP01002112">
    <property type="protein sequence ID" value="NDV31081.1"/>
    <property type="molecule type" value="Transcribed_RNA"/>
</dbReference>
<feature type="domain" description="RING-type" evidence="8">
    <location>
        <begin position="3"/>
        <end position="26"/>
    </location>
</feature>
<dbReference type="InterPro" id="IPR001810">
    <property type="entry name" value="F-box_dom"/>
</dbReference>
<evidence type="ECO:0008006" key="11">
    <source>
        <dbReference type="Google" id="ProtNLM"/>
    </source>
</evidence>
<keyword evidence="4 6" id="KW-0863">Zinc-finger</keyword>